<sequence>MSASRIDASAKCELRSAICFLQAEGNSAAEIHRLMRRIYGENVLSDGFVHEWCNKLKTGEPTFMTNRDKDGSPSKQKILFNEFPAASGAV</sequence>
<evidence type="ECO:0000259" key="1">
    <source>
        <dbReference type="Pfam" id="PF17906"/>
    </source>
</evidence>
<dbReference type="EMBL" id="BGPR01000009">
    <property type="protein sequence ID" value="GBL75876.1"/>
    <property type="molecule type" value="Genomic_DNA"/>
</dbReference>
<name>A0A4Y2A9F5_ARAVE</name>
<protein>
    <recommendedName>
        <fullName evidence="1">Mos1 transposase HTH domain-containing protein</fullName>
    </recommendedName>
</protein>
<dbReference type="Pfam" id="PF17906">
    <property type="entry name" value="HTH_48"/>
    <property type="match status" value="1"/>
</dbReference>
<reference evidence="2 3" key="1">
    <citation type="journal article" date="2019" name="Sci. Rep.">
        <title>Orb-weaving spider Araneus ventricosus genome elucidates the spidroin gene catalogue.</title>
        <authorList>
            <person name="Kono N."/>
            <person name="Nakamura H."/>
            <person name="Ohtoshi R."/>
            <person name="Moran D.A.P."/>
            <person name="Shinohara A."/>
            <person name="Yoshida Y."/>
            <person name="Fujiwara M."/>
            <person name="Mori M."/>
            <person name="Tomita M."/>
            <person name="Arakawa K."/>
        </authorList>
    </citation>
    <scope>NUCLEOTIDE SEQUENCE [LARGE SCALE GENOMIC DNA]</scope>
</reference>
<dbReference type="OrthoDB" id="616263at2759"/>
<dbReference type="InterPro" id="IPR041426">
    <property type="entry name" value="Mos1_HTH"/>
</dbReference>
<dbReference type="Gene3D" id="1.10.10.1450">
    <property type="match status" value="1"/>
</dbReference>
<gene>
    <name evidence="2" type="ORF">AVEN_234222_1</name>
</gene>
<feature type="domain" description="Mos1 transposase HTH" evidence="1">
    <location>
        <begin position="13"/>
        <end position="60"/>
    </location>
</feature>
<comment type="caution">
    <text evidence="2">The sequence shown here is derived from an EMBL/GenBank/DDBJ whole genome shotgun (WGS) entry which is preliminary data.</text>
</comment>
<organism evidence="2 3">
    <name type="scientific">Araneus ventricosus</name>
    <name type="common">Orbweaver spider</name>
    <name type="synonym">Epeira ventricosa</name>
    <dbReference type="NCBI Taxonomy" id="182803"/>
    <lineage>
        <taxon>Eukaryota</taxon>
        <taxon>Metazoa</taxon>
        <taxon>Ecdysozoa</taxon>
        <taxon>Arthropoda</taxon>
        <taxon>Chelicerata</taxon>
        <taxon>Arachnida</taxon>
        <taxon>Araneae</taxon>
        <taxon>Araneomorphae</taxon>
        <taxon>Entelegynae</taxon>
        <taxon>Araneoidea</taxon>
        <taxon>Araneidae</taxon>
        <taxon>Araneus</taxon>
    </lineage>
</organism>
<evidence type="ECO:0000313" key="2">
    <source>
        <dbReference type="EMBL" id="GBL75876.1"/>
    </source>
</evidence>
<dbReference type="AlphaFoldDB" id="A0A4Y2A9F5"/>
<keyword evidence="3" id="KW-1185">Reference proteome</keyword>
<evidence type="ECO:0000313" key="3">
    <source>
        <dbReference type="Proteomes" id="UP000499080"/>
    </source>
</evidence>
<dbReference type="Proteomes" id="UP000499080">
    <property type="component" value="Unassembled WGS sequence"/>
</dbReference>
<accession>A0A4Y2A9F5</accession>
<proteinExistence type="predicted"/>